<comment type="caution">
    <text evidence="2">The sequence shown here is derived from an EMBL/GenBank/DDBJ whole genome shotgun (WGS) entry which is preliminary data.</text>
</comment>
<reference evidence="2" key="1">
    <citation type="submission" date="2020-06" db="EMBL/GenBank/DDBJ databases">
        <title>WGS assembly of Ceratodon purpureus strain R40.</title>
        <authorList>
            <person name="Carey S.B."/>
            <person name="Jenkins J."/>
            <person name="Shu S."/>
            <person name="Lovell J.T."/>
            <person name="Sreedasyam A."/>
            <person name="Maumus F."/>
            <person name="Tiley G.P."/>
            <person name="Fernandez-Pozo N."/>
            <person name="Barry K."/>
            <person name="Chen C."/>
            <person name="Wang M."/>
            <person name="Lipzen A."/>
            <person name="Daum C."/>
            <person name="Saski C.A."/>
            <person name="Payton A.C."/>
            <person name="Mcbreen J.C."/>
            <person name="Conrad R.E."/>
            <person name="Kollar L.M."/>
            <person name="Olsson S."/>
            <person name="Huttunen S."/>
            <person name="Landis J.B."/>
            <person name="Wickett N.J."/>
            <person name="Johnson M.G."/>
            <person name="Rensing S.A."/>
            <person name="Grimwood J."/>
            <person name="Schmutz J."/>
            <person name="Mcdaniel S.F."/>
        </authorList>
    </citation>
    <scope>NUCLEOTIDE SEQUENCE</scope>
    <source>
        <strain evidence="2">R40</strain>
    </source>
</reference>
<evidence type="ECO:0000313" key="2">
    <source>
        <dbReference type="EMBL" id="KAG0578866.1"/>
    </source>
</evidence>
<dbReference type="EMBL" id="CM026424">
    <property type="protein sequence ID" value="KAG0578866.1"/>
    <property type="molecule type" value="Genomic_DNA"/>
</dbReference>
<feature type="compositionally biased region" description="Pro residues" evidence="1">
    <location>
        <begin position="58"/>
        <end position="68"/>
    </location>
</feature>
<sequence>MASTHNYKKLTITCHQFSPYSDNRRSLLKLWDDQILMSANNSDSKFHRAHGFRNLKNSPPPTTPPPPQSTAHSQSPQLSTGLSQIGRQNHPGERHHTNIPWNQTEFPSYGGARCATT</sequence>
<name>A0A8T0I739_CERPU</name>
<accession>A0A8T0I739</accession>
<gene>
    <name evidence="2" type="ORF">KC19_4G055400</name>
</gene>
<organism evidence="2 3">
    <name type="scientific">Ceratodon purpureus</name>
    <name type="common">Fire moss</name>
    <name type="synonym">Dicranum purpureum</name>
    <dbReference type="NCBI Taxonomy" id="3225"/>
    <lineage>
        <taxon>Eukaryota</taxon>
        <taxon>Viridiplantae</taxon>
        <taxon>Streptophyta</taxon>
        <taxon>Embryophyta</taxon>
        <taxon>Bryophyta</taxon>
        <taxon>Bryophytina</taxon>
        <taxon>Bryopsida</taxon>
        <taxon>Dicranidae</taxon>
        <taxon>Pseudoditrichales</taxon>
        <taxon>Ditrichaceae</taxon>
        <taxon>Ceratodon</taxon>
    </lineage>
</organism>
<feature type="region of interest" description="Disordered" evidence="1">
    <location>
        <begin position="46"/>
        <end position="117"/>
    </location>
</feature>
<dbReference type="AlphaFoldDB" id="A0A8T0I739"/>
<feature type="compositionally biased region" description="Polar residues" evidence="1">
    <location>
        <begin position="78"/>
        <end position="87"/>
    </location>
</feature>
<evidence type="ECO:0000313" key="3">
    <source>
        <dbReference type="Proteomes" id="UP000822688"/>
    </source>
</evidence>
<protein>
    <submittedName>
        <fullName evidence="2">Uncharacterized protein</fullName>
    </submittedName>
</protein>
<evidence type="ECO:0000256" key="1">
    <source>
        <dbReference type="SAM" id="MobiDB-lite"/>
    </source>
</evidence>
<proteinExistence type="predicted"/>
<dbReference type="Proteomes" id="UP000822688">
    <property type="component" value="Chromosome 4"/>
</dbReference>
<keyword evidence="3" id="KW-1185">Reference proteome</keyword>